<gene>
    <name evidence="1" type="ORF">SAE02_39530</name>
</gene>
<dbReference type="RefSeq" id="WP_169789358.1">
    <property type="nucleotide sequence ID" value="NZ_BJYZ01000018.1"/>
</dbReference>
<dbReference type="InterPro" id="IPR009922">
    <property type="entry name" value="DUF1457"/>
</dbReference>
<proteinExistence type="predicted"/>
<dbReference type="Pfam" id="PF07310">
    <property type="entry name" value="PAS_5"/>
    <property type="match status" value="1"/>
</dbReference>
<evidence type="ECO:0000313" key="1">
    <source>
        <dbReference type="EMBL" id="GEO39805.1"/>
    </source>
</evidence>
<keyword evidence="2" id="KW-1185">Reference proteome</keyword>
<evidence type="ECO:0000313" key="2">
    <source>
        <dbReference type="Proteomes" id="UP000321523"/>
    </source>
</evidence>
<evidence type="ECO:0008006" key="3">
    <source>
        <dbReference type="Google" id="ProtNLM"/>
    </source>
</evidence>
<dbReference type="EMBL" id="BJYZ01000018">
    <property type="protein sequence ID" value="GEO39805.1"/>
    <property type="molecule type" value="Genomic_DNA"/>
</dbReference>
<organism evidence="1 2">
    <name type="scientific">Skermanella aerolata</name>
    <dbReference type="NCBI Taxonomy" id="393310"/>
    <lineage>
        <taxon>Bacteria</taxon>
        <taxon>Pseudomonadati</taxon>
        <taxon>Pseudomonadota</taxon>
        <taxon>Alphaproteobacteria</taxon>
        <taxon>Rhodospirillales</taxon>
        <taxon>Azospirillaceae</taxon>
        <taxon>Skermanella</taxon>
    </lineage>
</organism>
<sequence>MSKDISSHWGLTCDAPLIVQDALAYWEGKLCGRRMPARRDFDPVLEIPRLLPWVILVDVLRDPLDFRYRVIGTGITARSSRDHTGLRLSELNRTGPDSVVWNDRRTVVETRAPKLTAPSYIGGDKTIQAISGIHLPVSGDGETVDQIFTFVCYHTAAQRLIKDFQ</sequence>
<dbReference type="AlphaFoldDB" id="A0A512DTM4"/>
<protein>
    <recommendedName>
        <fullName evidence="3">PAS domain-containing protein</fullName>
    </recommendedName>
</protein>
<name>A0A512DTM4_9PROT</name>
<accession>A0A512DTM4</accession>
<reference evidence="1 2" key="1">
    <citation type="submission" date="2019-07" db="EMBL/GenBank/DDBJ databases">
        <title>Whole genome shotgun sequence of Skermanella aerolata NBRC 106429.</title>
        <authorList>
            <person name="Hosoyama A."/>
            <person name="Uohara A."/>
            <person name="Ohji S."/>
            <person name="Ichikawa N."/>
        </authorList>
    </citation>
    <scope>NUCLEOTIDE SEQUENCE [LARGE SCALE GENOMIC DNA]</scope>
    <source>
        <strain evidence="1 2">NBRC 106429</strain>
    </source>
</reference>
<dbReference type="Proteomes" id="UP000321523">
    <property type="component" value="Unassembled WGS sequence"/>
</dbReference>
<comment type="caution">
    <text evidence="1">The sequence shown here is derived from an EMBL/GenBank/DDBJ whole genome shotgun (WGS) entry which is preliminary data.</text>
</comment>